<comment type="similarity">
    <text evidence="1">Belongs to the peptidase M1 family.</text>
</comment>
<evidence type="ECO:0000256" key="1">
    <source>
        <dbReference type="ARBA" id="ARBA00010136"/>
    </source>
</evidence>
<feature type="domain" description="ERAP1-like C-terminal" evidence="2">
    <location>
        <begin position="2"/>
        <end position="81"/>
    </location>
</feature>
<dbReference type="GO" id="GO:0042277">
    <property type="term" value="F:peptide binding"/>
    <property type="evidence" value="ECO:0007669"/>
    <property type="project" value="TreeGrafter"/>
</dbReference>
<dbReference type="GO" id="GO:0008270">
    <property type="term" value="F:zinc ion binding"/>
    <property type="evidence" value="ECO:0007669"/>
    <property type="project" value="TreeGrafter"/>
</dbReference>
<keyword evidence="4" id="KW-1185">Reference proteome</keyword>
<dbReference type="GO" id="GO:0006508">
    <property type="term" value="P:proteolysis"/>
    <property type="evidence" value="ECO:0007669"/>
    <property type="project" value="TreeGrafter"/>
</dbReference>
<evidence type="ECO:0000313" key="3">
    <source>
        <dbReference type="Ensembl" id="ENSHHUP00000025997.1"/>
    </source>
</evidence>
<reference evidence="3" key="2">
    <citation type="submission" date="2025-08" db="UniProtKB">
        <authorList>
            <consortium name="Ensembl"/>
        </authorList>
    </citation>
    <scope>IDENTIFICATION</scope>
</reference>
<sequence>MGVDRCRTLTSDWFREWMLNPDHNPIHPNLKTTVYCNAIAAGGVEEWDFAWQMFKNATVATEAAKLRSALACTEVPWLLNR</sequence>
<reference evidence="3" key="3">
    <citation type="submission" date="2025-09" db="UniProtKB">
        <authorList>
            <consortium name="Ensembl"/>
        </authorList>
    </citation>
    <scope>IDENTIFICATION</scope>
</reference>
<dbReference type="GO" id="GO:0005615">
    <property type="term" value="C:extracellular space"/>
    <property type="evidence" value="ECO:0007669"/>
    <property type="project" value="TreeGrafter"/>
</dbReference>
<dbReference type="GO" id="GO:0005886">
    <property type="term" value="C:plasma membrane"/>
    <property type="evidence" value="ECO:0007669"/>
    <property type="project" value="TreeGrafter"/>
</dbReference>
<dbReference type="InterPro" id="IPR050344">
    <property type="entry name" value="Peptidase_M1_aminopeptidases"/>
</dbReference>
<dbReference type="GeneTree" id="ENSGT00940000154876"/>
<name>A0A4W5LJF6_9TELE</name>
<protein>
    <recommendedName>
        <fullName evidence="2">ERAP1-like C-terminal domain-containing protein</fullName>
    </recommendedName>
</protein>
<dbReference type="Pfam" id="PF11838">
    <property type="entry name" value="ERAP1_C"/>
    <property type="match status" value="1"/>
</dbReference>
<dbReference type="STRING" id="62062.ENSHHUP00000025997"/>
<proteinExistence type="inferred from homology"/>
<dbReference type="InterPro" id="IPR024571">
    <property type="entry name" value="ERAP1-like_C_dom"/>
</dbReference>
<evidence type="ECO:0000259" key="2">
    <source>
        <dbReference type="Pfam" id="PF11838"/>
    </source>
</evidence>
<dbReference type="Ensembl" id="ENSHHUT00000027024.1">
    <property type="protein sequence ID" value="ENSHHUP00000025997.1"/>
    <property type="gene ID" value="ENSHHUG00000016435.1"/>
</dbReference>
<dbReference type="GO" id="GO:0043171">
    <property type="term" value="P:peptide catabolic process"/>
    <property type="evidence" value="ECO:0007669"/>
    <property type="project" value="TreeGrafter"/>
</dbReference>
<reference evidence="4" key="1">
    <citation type="submission" date="2018-06" db="EMBL/GenBank/DDBJ databases">
        <title>Genome assembly of Danube salmon.</title>
        <authorList>
            <person name="Macqueen D.J."/>
            <person name="Gundappa M.K."/>
        </authorList>
    </citation>
    <scope>NUCLEOTIDE SEQUENCE [LARGE SCALE GENOMIC DNA]</scope>
</reference>
<dbReference type="Gene3D" id="1.25.50.20">
    <property type="match status" value="1"/>
</dbReference>
<dbReference type="AlphaFoldDB" id="A0A4W5LJF6"/>
<dbReference type="PANTHER" id="PTHR11533:SF300">
    <property type="entry name" value="AMINOPEPTIDASE"/>
    <property type="match status" value="1"/>
</dbReference>
<dbReference type="GO" id="GO:0005737">
    <property type="term" value="C:cytoplasm"/>
    <property type="evidence" value="ECO:0007669"/>
    <property type="project" value="TreeGrafter"/>
</dbReference>
<accession>A0A4W5LJF6</accession>
<dbReference type="PANTHER" id="PTHR11533">
    <property type="entry name" value="PROTEASE M1 ZINC METALLOPROTEASE"/>
    <property type="match status" value="1"/>
</dbReference>
<organism evidence="3 4">
    <name type="scientific">Hucho hucho</name>
    <name type="common">huchen</name>
    <dbReference type="NCBI Taxonomy" id="62062"/>
    <lineage>
        <taxon>Eukaryota</taxon>
        <taxon>Metazoa</taxon>
        <taxon>Chordata</taxon>
        <taxon>Craniata</taxon>
        <taxon>Vertebrata</taxon>
        <taxon>Euteleostomi</taxon>
        <taxon>Actinopterygii</taxon>
        <taxon>Neopterygii</taxon>
        <taxon>Teleostei</taxon>
        <taxon>Protacanthopterygii</taxon>
        <taxon>Salmoniformes</taxon>
        <taxon>Salmonidae</taxon>
        <taxon>Salmoninae</taxon>
        <taxon>Hucho</taxon>
    </lineage>
</organism>
<dbReference type="GO" id="GO:0070006">
    <property type="term" value="F:metalloaminopeptidase activity"/>
    <property type="evidence" value="ECO:0007669"/>
    <property type="project" value="TreeGrafter"/>
</dbReference>
<dbReference type="Proteomes" id="UP000314982">
    <property type="component" value="Unassembled WGS sequence"/>
</dbReference>
<evidence type="ECO:0000313" key="4">
    <source>
        <dbReference type="Proteomes" id="UP000314982"/>
    </source>
</evidence>